<feature type="region of interest" description="Disordered" evidence="1">
    <location>
        <begin position="1"/>
        <end position="66"/>
    </location>
</feature>
<dbReference type="Proteomes" id="UP000008864">
    <property type="component" value="Unassembled WGS sequence"/>
</dbReference>
<dbReference type="EMBL" id="GG700651">
    <property type="protein sequence ID" value="EGD88077.1"/>
    <property type="molecule type" value="Genomic_DNA"/>
</dbReference>
<dbReference type="VEuPathDB" id="FungiDB:TERG_04328"/>
<dbReference type="InParanoid" id="F2SN16"/>
<evidence type="ECO:0000313" key="2">
    <source>
        <dbReference type="EMBL" id="EGD88077.1"/>
    </source>
</evidence>
<proteinExistence type="predicted"/>
<name>F2SN16_TRIRC</name>
<feature type="compositionally biased region" description="Basic and acidic residues" evidence="1">
    <location>
        <begin position="9"/>
        <end position="29"/>
    </location>
</feature>
<keyword evidence="3" id="KW-1185">Reference proteome</keyword>
<evidence type="ECO:0000256" key="1">
    <source>
        <dbReference type="SAM" id="MobiDB-lite"/>
    </source>
</evidence>
<protein>
    <submittedName>
        <fullName evidence="2">Uncharacterized protein</fullName>
    </submittedName>
</protein>
<dbReference type="AlphaFoldDB" id="F2SN16"/>
<dbReference type="GeneID" id="10379702"/>
<gene>
    <name evidence="2" type="ORF">TERG_04328</name>
</gene>
<dbReference type="HOGENOM" id="CLU_2147668_0_0_1"/>
<evidence type="ECO:0000313" key="3">
    <source>
        <dbReference type="Proteomes" id="UP000008864"/>
    </source>
</evidence>
<sequence>MKINSRQTSQRDGDRKAKSGGGDEHRREGQQMVSVDLRLASSAGGGISGVPPYNHGLPQASQRALDQSHNPLQAMDDDKEGTMSRSLQVWAADKEVKHTDCKMDQRASKATC</sequence>
<dbReference type="RefSeq" id="XP_003235272.1">
    <property type="nucleotide sequence ID" value="XM_003235224.1"/>
</dbReference>
<reference evidence="3" key="1">
    <citation type="journal article" date="2012" name="MBio">
        <title>Comparative genome analysis of Trichophyton rubrum and related dermatophytes reveals candidate genes involved in infection.</title>
        <authorList>
            <person name="Martinez D.A."/>
            <person name="Oliver B.G."/>
            <person name="Graeser Y."/>
            <person name="Goldberg J.M."/>
            <person name="Li W."/>
            <person name="Martinez-Rossi N.M."/>
            <person name="Monod M."/>
            <person name="Shelest E."/>
            <person name="Barton R.C."/>
            <person name="Birch E."/>
            <person name="Brakhage A.A."/>
            <person name="Chen Z."/>
            <person name="Gurr S.J."/>
            <person name="Heiman D."/>
            <person name="Heitman J."/>
            <person name="Kosti I."/>
            <person name="Rossi A."/>
            <person name="Saif S."/>
            <person name="Samalova M."/>
            <person name="Saunders C.W."/>
            <person name="Shea T."/>
            <person name="Summerbell R.C."/>
            <person name="Xu J."/>
            <person name="Young S."/>
            <person name="Zeng Q."/>
            <person name="Birren B.W."/>
            <person name="Cuomo C.A."/>
            <person name="White T.C."/>
        </authorList>
    </citation>
    <scope>NUCLEOTIDE SEQUENCE [LARGE SCALE GENOMIC DNA]</scope>
    <source>
        <strain evidence="3">ATCC MYA-4607 / CBS 118892</strain>
    </source>
</reference>
<organism evidence="2 3">
    <name type="scientific">Trichophyton rubrum (strain ATCC MYA-4607 / CBS 118892)</name>
    <name type="common">Athlete's foot fungus</name>
    <dbReference type="NCBI Taxonomy" id="559305"/>
    <lineage>
        <taxon>Eukaryota</taxon>
        <taxon>Fungi</taxon>
        <taxon>Dikarya</taxon>
        <taxon>Ascomycota</taxon>
        <taxon>Pezizomycotina</taxon>
        <taxon>Eurotiomycetes</taxon>
        <taxon>Eurotiomycetidae</taxon>
        <taxon>Onygenales</taxon>
        <taxon>Arthrodermataceae</taxon>
        <taxon>Trichophyton</taxon>
    </lineage>
</organism>
<accession>F2SN16</accession>